<reference evidence="1 2" key="1">
    <citation type="submission" date="2013-12" db="EMBL/GenBank/DDBJ databases">
        <title>Draft genome of the parsitic nematode Ancylostoma duodenale.</title>
        <authorList>
            <person name="Mitreva M."/>
        </authorList>
    </citation>
    <scope>NUCLEOTIDE SEQUENCE [LARGE SCALE GENOMIC DNA]</scope>
    <source>
        <strain evidence="1 2">Zhejiang</strain>
    </source>
</reference>
<keyword evidence="2" id="KW-1185">Reference proteome</keyword>
<dbReference type="Proteomes" id="UP000054047">
    <property type="component" value="Unassembled WGS sequence"/>
</dbReference>
<sequence length="173" mass="19084">MKQIMEKLPLEADKGSKNISQIMEKARSMGLRTTPAVVEKKPLIGRKVSVWAKLLDARVPALLDAGSMISMVPVGVLIRAKCRGFDVDCLEVIPEKEMESVYDASNHKMEFLGVVKITAELENLSEKELASHIRDSSDDEILLGTNSLEELGVQLTVSRTEEDSPRAECQNSS</sequence>
<evidence type="ECO:0000313" key="2">
    <source>
        <dbReference type="Proteomes" id="UP000054047"/>
    </source>
</evidence>
<dbReference type="AlphaFoldDB" id="A0A0C2GKJ0"/>
<proteinExistence type="predicted"/>
<organism evidence="1 2">
    <name type="scientific">Ancylostoma duodenale</name>
    <dbReference type="NCBI Taxonomy" id="51022"/>
    <lineage>
        <taxon>Eukaryota</taxon>
        <taxon>Metazoa</taxon>
        <taxon>Ecdysozoa</taxon>
        <taxon>Nematoda</taxon>
        <taxon>Chromadorea</taxon>
        <taxon>Rhabditida</taxon>
        <taxon>Rhabditina</taxon>
        <taxon>Rhabditomorpha</taxon>
        <taxon>Strongyloidea</taxon>
        <taxon>Ancylostomatidae</taxon>
        <taxon>Ancylostomatinae</taxon>
        <taxon>Ancylostoma</taxon>
    </lineage>
</organism>
<dbReference type="EMBL" id="KN732044">
    <property type="protein sequence ID" value="KIH59359.1"/>
    <property type="molecule type" value="Genomic_DNA"/>
</dbReference>
<evidence type="ECO:0008006" key="3">
    <source>
        <dbReference type="Google" id="ProtNLM"/>
    </source>
</evidence>
<evidence type="ECO:0000313" key="1">
    <source>
        <dbReference type="EMBL" id="KIH59359.1"/>
    </source>
</evidence>
<name>A0A0C2GKJ0_9BILA</name>
<accession>A0A0C2GKJ0</accession>
<protein>
    <recommendedName>
        <fullName evidence="3">Aspartic peptidase DDI1-type domain-containing protein</fullName>
    </recommendedName>
</protein>
<dbReference type="OrthoDB" id="5826524at2759"/>
<gene>
    <name evidence="1" type="ORF">ANCDUO_10410</name>
</gene>